<protein>
    <submittedName>
        <fullName evidence="5">Myosin-2 essential light chain isoform X1</fullName>
    </submittedName>
</protein>
<keyword evidence="4" id="KW-1185">Reference proteome</keyword>
<keyword evidence="2" id="KW-0106">Calcium</keyword>
<evidence type="ECO:0000256" key="2">
    <source>
        <dbReference type="ARBA" id="ARBA00022837"/>
    </source>
</evidence>
<dbReference type="PANTHER" id="PTHR23048">
    <property type="entry name" value="MYOSIN LIGHT CHAIN 1, 3"/>
    <property type="match status" value="1"/>
</dbReference>
<dbReference type="CDD" id="cd00051">
    <property type="entry name" value="EFh"/>
    <property type="match status" value="1"/>
</dbReference>
<dbReference type="InParanoid" id="A0A1W4XKF5"/>
<dbReference type="PROSITE" id="PS50222">
    <property type="entry name" value="EF_HAND_2"/>
    <property type="match status" value="2"/>
</dbReference>
<dbReference type="InterPro" id="IPR002048">
    <property type="entry name" value="EF_hand_dom"/>
</dbReference>
<dbReference type="InterPro" id="IPR011992">
    <property type="entry name" value="EF-hand-dom_pair"/>
</dbReference>
<organism evidence="4 5">
    <name type="scientific">Agrilus planipennis</name>
    <name type="common">Emerald ash borer</name>
    <name type="synonym">Agrilus marcopoli</name>
    <dbReference type="NCBI Taxonomy" id="224129"/>
    <lineage>
        <taxon>Eukaryota</taxon>
        <taxon>Metazoa</taxon>
        <taxon>Ecdysozoa</taxon>
        <taxon>Arthropoda</taxon>
        <taxon>Hexapoda</taxon>
        <taxon>Insecta</taxon>
        <taxon>Pterygota</taxon>
        <taxon>Neoptera</taxon>
        <taxon>Endopterygota</taxon>
        <taxon>Coleoptera</taxon>
        <taxon>Polyphaga</taxon>
        <taxon>Elateriformia</taxon>
        <taxon>Buprestoidea</taxon>
        <taxon>Buprestidae</taxon>
        <taxon>Agrilinae</taxon>
        <taxon>Agrilus</taxon>
    </lineage>
</organism>
<dbReference type="GeneID" id="108742518"/>
<proteinExistence type="predicted"/>
<evidence type="ECO:0000259" key="3">
    <source>
        <dbReference type="PROSITE" id="PS50222"/>
    </source>
</evidence>
<dbReference type="SUPFAM" id="SSF47473">
    <property type="entry name" value="EF-hand"/>
    <property type="match status" value="1"/>
</dbReference>
<feature type="domain" description="EF-hand" evidence="3">
    <location>
        <begin position="48"/>
        <end position="83"/>
    </location>
</feature>
<dbReference type="PANTHER" id="PTHR23048:SF49">
    <property type="entry name" value="FI08416P-RELATED"/>
    <property type="match status" value="1"/>
</dbReference>
<keyword evidence="1" id="KW-0677">Repeat</keyword>
<dbReference type="FunFam" id="1.10.238.10:FF:000003">
    <property type="entry name" value="Calmodulin A"/>
    <property type="match status" value="1"/>
</dbReference>
<dbReference type="GO" id="GO:0032036">
    <property type="term" value="F:myosin heavy chain binding"/>
    <property type="evidence" value="ECO:0007669"/>
    <property type="project" value="TreeGrafter"/>
</dbReference>
<dbReference type="PROSITE" id="PS00018">
    <property type="entry name" value="EF_HAND_1"/>
    <property type="match status" value="1"/>
</dbReference>
<name>A0A1W4XKF5_AGRPL</name>
<dbReference type="Pfam" id="PF13405">
    <property type="entry name" value="EF-hand_6"/>
    <property type="match status" value="1"/>
</dbReference>
<dbReference type="STRING" id="224129.A0A1W4XKF5"/>
<dbReference type="KEGG" id="apln:108742518"/>
<sequence>MRILLFFYLPISRGDVIHLKIIQIVCTFVHFIQLLSCESRKMANYTEDQMAEFQEAFHLFDNRGDGKIHVSQIGDALRALGQNPTESDVKKYTHQHKPDERVSFEVFLPIYQQISKTRSADTADDFIEGLRHFDKDGNGYISSAELRHLLTTLGEKLTDDEVEQLLQGQEDSQGNVNYEEFVRMVMSG</sequence>
<feature type="domain" description="EF-hand" evidence="3">
    <location>
        <begin position="121"/>
        <end position="156"/>
    </location>
</feature>
<gene>
    <name evidence="5" type="primary">LOC108742518</name>
</gene>
<reference evidence="5" key="1">
    <citation type="submission" date="2025-08" db="UniProtKB">
        <authorList>
            <consortium name="RefSeq"/>
        </authorList>
    </citation>
    <scope>IDENTIFICATION</scope>
    <source>
        <tissue evidence="5">Entire body</tissue>
    </source>
</reference>
<dbReference type="OrthoDB" id="5959761at2759"/>
<dbReference type="Gene3D" id="1.10.238.10">
    <property type="entry name" value="EF-hand"/>
    <property type="match status" value="2"/>
</dbReference>
<dbReference type="AlphaFoldDB" id="A0A1W4XKF5"/>
<dbReference type="FunCoup" id="A0A1W4XKF5">
    <property type="interactions" value="458"/>
</dbReference>
<evidence type="ECO:0000256" key="1">
    <source>
        <dbReference type="ARBA" id="ARBA00022737"/>
    </source>
</evidence>
<dbReference type="CTD" id="31474"/>
<evidence type="ECO:0000313" key="5">
    <source>
        <dbReference type="RefSeq" id="XP_018333257.1"/>
    </source>
</evidence>
<accession>A0A1W4XKF5</accession>
<dbReference type="SMART" id="SM00054">
    <property type="entry name" value="EFh"/>
    <property type="match status" value="2"/>
</dbReference>
<dbReference type="InterPro" id="IPR018247">
    <property type="entry name" value="EF_Hand_1_Ca_BS"/>
</dbReference>
<evidence type="ECO:0000313" key="4">
    <source>
        <dbReference type="Proteomes" id="UP000192223"/>
    </source>
</evidence>
<dbReference type="RefSeq" id="XP_018333257.1">
    <property type="nucleotide sequence ID" value="XM_018477755.2"/>
</dbReference>
<dbReference type="Pfam" id="PF13499">
    <property type="entry name" value="EF-hand_7"/>
    <property type="match status" value="1"/>
</dbReference>
<dbReference type="InterPro" id="IPR050230">
    <property type="entry name" value="CALM/Myosin/TropC-like"/>
</dbReference>
<dbReference type="GO" id="GO:0005509">
    <property type="term" value="F:calcium ion binding"/>
    <property type="evidence" value="ECO:0007669"/>
    <property type="project" value="InterPro"/>
</dbReference>
<dbReference type="Proteomes" id="UP000192223">
    <property type="component" value="Unplaced"/>
</dbReference>
<dbReference type="GO" id="GO:0016460">
    <property type="term" value="C:myosin II complex"/>
    <property type="evidence" value="ECO:0007669"/>
    <property type="project" value="TreeGrafter"/>
</dbReference>